<dbReference type="Proteomes" id="UP000238180">
    <property type="component" value="Unassembled WGS sequence"/>
</dbReference>
<gene>
    <name evidence="1" type="ORF">FLACOL_01037</name>
</gene>
<protein>
    <submittedName>
        <fullName evidence="1">Uncharacterized protein</fullName>
    </submittedName>
</protein>
<dbReference type="AlphaFoldDB" id="A0A2N9P9R1"/>
<name>A0A2N9P9R1_9FLAO</name>
<sequence>MYFNNKIEEKNDNYQFFILNRFKMKLLKIKK</sequence>
<dbReference type="EMBL" id="OLKH01000077">
    <property type="protein sequence ID" value="SPE77047.1"/>
    <property type="molecule type" value="Genomic_DNA"/>
</dbReference>
<proteinExistence type="predicted"/>
<organism evidence="1 2">
    <name type="scientific">Flavobacterium columnare</name>
    <dbReference type="NCBI Taxonomy" id="996"/>
    <lineage>
        <taxon>Bacteria</taxon>
        <taxon>Pseudomonadati</taxon>
        <taxon>Bacteroidota</taxon>
        <taxon>Flavobacteriia</taxon>
        <taxon>Flavobacteriales</taxon>
        <taxon>Flavobacteriaceae</taxon>
        <taxon>Flavobacterium</taxon>
    </lineage>
</organism>
<accession>A0A2N9P9R1</accession>
<reference evidence="1 2" key="1">
    <citation type="submission" date="2018-02" db="EMBL/GenBank/DDBJ databases">
        <authorList>
            <person name="Cohen D.B."/>
            <person name="Kent A.D."/>
        </authorList>
    </citation>
    <scope>NUCLEOTIDE SEQUENCE [LARGE SCALE GENOMIC DNA]</scope>
    <source>
        <strain evidence="1">CIP109753</strain>
    </source>
</reference>
<evidence type="ECO:0000313" key="1">
    <source>
        <dbReference type="EMBL" id="SPE77047.1"/>
    </source>
</evidence>
<evidence type="ECO:0000313" key="2">
    <source>
        <dbReference type="Proteomes" id="UP000238180"/>
    </source>
</evidence>